<dbReference type="PROSITE" id="PS51257">
    <property type="entry name" value="PROKAR_LIPOPROTEIN"/>
    <property type="match status" value="1"/>
</dbReference>
<reference evidence="3" key="1">
    <citation type="submission" date="2016-02" db="EMBL/GenBank/DDBJ databases">
        <authorList>
            <person name="Shin S.-K."/>
            <person name="Yi H."/>
            <person name="Kim E."/>
        </authorList>
    </citation>
    <scope>NUCLEOTIDE SEQUENCE [LARGE SCALE GENOMIC DNA]</scope>
    <source>
        <strain evidence="3">LPB0003</strain>
    </source>
</reference>
<keyword evidence="3" id="KW-1185">Reference proteome</keyword>
<comment type="caution">
    <text evidence="2">The sequence shown here is derived from an EMBL/GenBank/DDBJ whole genome shotgun (WGS) entry which is preliminary data.</text>
</comment>
<evidence type="ECO:0000313" key="3">
    <source>
        <dbReference type="Proteomes" id="UP000092584"/>
    </source>
</evidence>
<dbReference type="Proteomes" id="UP000092584">
    <property type="component" value="Unassembled WGS sequence"/>
</dbReference>
<evidence type="ECO:0000256" key="1">
    <source>
        <dbReference type="SAM" id="SignalP"/>
    </source>
</evidence>
<name>A0A1B8U1T2_9FLAO</name>
<dbReference type="AlphaFoldDB" id="A0A1B8U1T2"/>
<feature type="chain" id="PRO_5008615940" evidence="1">
    <location>
        <begin position="24"/>
        <end position="134"/>
    </location>
</feature>
<organism evidence="2 3">
    <name type="scientific">Polaribacter vadi</name>
    <dbReference type="NCBI Taxonomy" id="1774273"/>
    <lineage>
        <taxon>Bacteria</taxon>
        <taxon>Pseudomonadati</taxon>
        <taxon>Bacteroidota</taxon>
        <taxon>Flavobacteriia</taxon>
        <taxon>Flavobacteriales</taxon>
        <taxon>Flavobacteriaceae</taxon>
    </lineage>
</organism>
<accession>A0A1B8U1T2</accession>
<dbReference type="STRING" id="1774273.LPB03_02870"/>
<evidence type="ECO:0000313" key="2">
    <source>
        <dbReference type="EMBL" id="OBY65828.1"/>
    </source>
</evidence>
<gene>
    <name evidence="2" type="ORF">LPB3_02210</name>
</gene>
<dbReference type="KEGG" id="pob:LPB03_02870"/>
<dbReference type="RefSeq" id="WP_065317970.1">
    <property type="nucleotide sequence ID" value="NZ_CP017477.1"/>
</dbReference>
<dbReference type="EMBL" id="LSFM01000013">
    <property type="protein sequence ID" value="OBY65828.1"/>
    <property type="molecule type" value="Genomic_DNA"/>
</dbReference>
<proteinExistence type="predicted"/>
<feature type="signal peptide" evidence="1">
    <location>
        <begin position="1"/>
        <end position="23"/>
    </location>
</feature>
<sequence>MLKNIYTYFIILFITLSCSTNNAEIETINIIDVKTELIHFNFTPATANTPENLSYSIKFINPNVTPILGFYRITIKSTINNETIESSLLSTSSSECYTIDSDSSCTFSFNKNGDPNLGNVDNIEFVSATYTIDL</sequence>
<protein>
    <submittedName>
        <fullName evidence="2">Uncharacterized protein</fullName>
    </submittedName>
</protein>
<keyword evidence="1" id="KW-0732">Signal</keyword>